<proteinExistence type="predicted"/>
<keyword evidence="1" id="KW-0472">Membrane</keyword>
<gene>
    <name evidence="2" type="ORF">MPUL_12670</name>
</gene>
<name>A0A7I7UHF5_MYCPV</name>
<dbReference type="AlphaFoldDB" id="A0A7I7UHF5"/>
<sequence>MPPPTDHDIRKLIVSYAIACSALLTVLVLVVIYGVFINETAFVAPDHPETNTPTGEIVTSGWITLPSS</sequence>
<keyword evidence="1" id="KW-1133">Transmembrane helix</keyword>
<dbReference type="EMBL" id="AP022599">
    <property type="protein sequence ID" value="BBY80109.1"/>
    <property type="molecule type" value="Genomic_DNA"/>
</dbReference>
<organism evidence="2 3">
    <name type="scientific">Mycolicibacterium pulveris</name>
    <name type="common">Mycobacterium pulveris</name>
    <dbReference type="NCBI Taxonomy" id="36813"/>
    <lineage>
        <taxon>Bacteria</taxon>
        <taxon>Bacillati</taxon>
        <taxon>Actinomycetota</taxon>
        <taxon>Actinomycetes</taxon>
        <taxon>Mycobacteriales</taxon>
        <taxon>Mycobacteriaceae</taxon>
        <taxon>Mycolicibacterium</taxon>
    </lineage>
</organism>
<keyword evidence="1" id="KW-0812">Transmembrane</keyword>
<dbReference type="Proteomes" id="UP000467252">
    <property type="component" value="Chromosome"/>
</dbReference>
<protein>
    <submittedName>
        <fullName evidence="2">Uncharacterized protein</fullName>
    </submittedName>
</protein>
<feature type="transmembrane region" description="Helical" evidence="1">
    <location>
        <begin position="12"/>
        <end position="36"/>
    </location>
</feature>
<keyword evidence="3" id="KW-1185">Reference proteome</keyword>
<accession>A0A7I7UHF5</accession>
<evidence type="ECO:0000313" key="3">
    <source>
        <dbReference type="Proteomes" id="UP000467252"/>
    </source>
</evidence>
<evidence type="ECO:0000313" key="2">
    <source>
        <dbReference type="EMBL" id="BBY80109.1"/>
    </source>
</evidence>
<dbReference type="RefSeq" id="WP_163898240.1">
    <property type="nucleotide sequence ID" value="NZ_AP022599.1"/>
</dbReference>
<reference evidence="2 3" key="1">
    <citation type="journal article" date="2019" name="Emerg. Microbes Infect.">
        <title>Comprehensive subspecies identification of 175 nontuberculous mycobacteria species based on 7547 genomic profiles.</title>
        <authorList>
            <person name="Matsumoto Y."/>
            <person name="Kinjo T."/>
            <person name="Motooka D."/>
            <person name="Nabeya D."/>
            <person name="Jung N."/>
            <person name="Uechi K."/>
            <person name="Horii T."/>
            <person name="Iida T."/>
            <person name="Fujita J."/>
            <person name="Nakamura S."/>
        </authorList>
    </citation>
    <scope>NUCLEOTIDE SEQUENCE [LARGE SCALE GENOMIC DNA]</scope>
    <source>
        <strain evidence="2 3">JCM 6370</strain>
    </source>
</reference>
<evidence type="ECO:0000256" key="1">
    <source>
        <dbReference type="SAM" id="Phobius"/>
    </source>
</evidence>